<name>A0A344LGK5_9PSEU</name>
<dbReference type="KEGG" id="aab:A4R43_35945"/>
<dbReference type="PANTHER" id="PTHR30157">
    <property type="entry name" value="FERRIC REDUCTASE, NADPH-DEPENDENT"/>
    <property type="match status" value="1"/>
</dbReference>
<dbReference type="Gene3D" id="2.40.30.10">
    <property type="entry name" value="Translation factors"/>
    <property type="match status" value="1"/>
</dbReference>
<dbReference type="Proteomes" id="UP000250434">
    <property type="component" value="Chromosome"/>
</dbReference>
<dbReference type="SUPFAM" id="SSF63380">
    <property type="entry name" value="Riboflavin synthase domain-like"/>
    <property type="match status" value="1"/>
</dbReference>
<dbReference type="InterPro" id="IPR039374">
    <property type="entry name" value="SIP_fam"/>
</dbReference>
<sequence length="276" mass="30598">MSYHPLRVSAVRRLTPHMARISFAVAADVEDVGPDQYVKLFFPAPGQVRPVLPPPLDGDEVLSWYRVYLAMPDAERPPMRTYTIRAIRPGEVDVDFVLHDAGPASTWAERAAVGDELIFLTPPHALYSPPEDTEWQLLVGDESTVPAVGAIVESRPEDAVLRAFVEVAGPEEEQVFETAAKDVEITWVHRGTRPHGEAVLEAVRAASLPEGKAYGWLSGEASLVKYARRHLVRERGVDKRAITFTGYWRQGKSEEEVGRENVKRIESGAPEPADDV</sequence>
<accession>A0A344LGK5</accession>
<dbReference type="InterPro" id="IPR039261">
    <property type="entry name" value="FNR_nucleotide-bd"/>
</dbReference>
<dbReference type="PROSITE" id="PS51384">
    <property type="entry name" value="FAD_FR"/>
    <property type="match status" value="1"/>
</dbReference>
<dbReference type="Pfam" id="PF04954">
    <property type="entry name" value="SIP"/>
    <property type="match status" value="1"/>
</dbReference>
<organism evidence="2 3">
    <name type="scientific">Amycolatopsis albispora</name>
    <dbReference type="NCBI Taxonomy" id="1804986"/>
    <lineage>
        <taxon>Bacteria</taxon>
        <taxon>Bacillati</taxon>
        <taxon>Actinomycetota</taxon>
        <taxon>Actinomycetes</taxon>
        <taxon>Pseudonocardiales</taxon>
        <taxon>Pseudonocardiaceae</taxon>
        <taxon>Amycolatopsis</taxon>
    </lineage>
</organism>
<keyword evidence="3" id="KW-1185">Reference proteome</keyword>
<dbReference type="Pfam" id="PF08021">
    <property type="entry name" value="FAD_binding_9"/>
    <property type="match status" value="1"/>
</dbReference>
<evidence type="ECO:0000313" key="3">
    <source>
        <dbReference type="Proteomes" id="UP000250434"/>
    </source>
</evidence>
<dbReference type="AlphaFoldDB" id="A0A344LGK5"/>
<dbReference type="CDD" id="cd06193">
    <property type="entry name" value="siderophore_interacting"/>
    <property type="match status" value="1"/>
</dbReference>
<dbReference type="RefSeq" id="WP_113696236.1">
    <property type="nucleotide sequence ID" value="NZ_CP015163.1"/>
</dbReference>
<dbReference type="Gene3D" id="3.40.50.80">
    <property type="entry name" value="Nucleotide-binding domain of ferredoxin-NADP reductase (FNR) module"/>
    <property type="match status" value="1"/>
</dbReference>
<dbReference type="InterPro" id="IPR017927">
    <property type="entry name" value="FAD-bd_FR_type"/>
</dbReference>
<dbReference type="InterPro" id="IPR017938">
    <property type="entry name" value="Riboflavin_synthase-like_b-brl"/>
</dbReference>
<dbReference type="OrthoDB" id="3291337at2"/>
<evidence type="ECO:0000259" key="1">
    <source>
        <dbReference type="PROSITE" id="PS51384"/>
    </source>
</evidence>
<dbReference type="InterPro" id="IPR007037">
    <property type="entry name" value="SIP_rossman_dom"/>
</dbReference>
<dbReference type="InterPro" id="IPR013113">
    <property type="entry name" value="SIP_FAD-bd"/>
</dbReference>
<reference evidence="2 3" key="1">
    <citation type="submission" date="2016-04" db="EMBL/GenBank/DDBJ databases">
        <title>Complete genome sequence and analysis of deep-sea sediment isolate, Amycolatopsis sp. WP1.</title>
        <authorList>
            <person name="Wang H."/>
            <person name="Chen S."/>
            <person name="Wu Q."/>
        </authorList>
    </citation>
    <scope>NUCLEOTIDE SEQUENCE [LARGE SCALE GENOMIC DNA]</scope>
    <source>
        <strain evidence="2 3">WP1</strain>
    </source>
</reference>
<proteinExistence type="predicted"/>
<evidence type="ECO:0000313" key="2">
    <source>
        <dbReference type="EMBL" id="AXB47179.1"/>
    </source>
</evidence>
<feature type="domain" description="FAD-binding FR-type" evidence="1">
    <location>
        <begin position="1"/>
        <end position="130"/>
    </location>
</feature>
<dbReference type="PANTHER" id="PTHR30157:SF0">
    <property type="entry name" value="NADPH-DEPENDENT FERRIC-CHELATE REDUCTASE"/>
    <property type="match status" value="1"/>
</dbReference>
<protein>
    <submittedName>
        <fullName evidence="2">NADPH-dependent ferric siderophore reductase</fullName>
    </submittedName>
</protein>
<gene>
    <name evidence="2" type="ORF">A4R43_35945</name>
</gene>
<dbReference type="GO" id="GO:0016491">
    <property type="term" value="F:oxidoreductase activity"/>
    <property type="evidence" value="ECO:0007669"/>
    <property type="project" value="InterPro"/>
</dbReference>
<dbReference type="EMBL" id="CP015163">
    <property type="protein sequence ID" value="AXB47179.1"/>
    <property type="molecule type" value="Genomic_DNA"/>
</dbReference>